<reference evidence="2 3" key="1">
    <citation type="submission" date="2018-04" db="EMBL/GenBank/DDBJ databases">
        <authorList>
            <person name="Zhang X."/>
            <person name="Yuan J."/>
            <person name="Li F."/>
            <person name="Xiang J."/>
        </authorList>
    </citation>
    <scope>NUCLEOTIDE SEQUENCE [LARGE SCALE GENOMIC DNA]</scope>
    <source>
        <tissue evidence="2">Muscle</tissue>
    </source>
</reference>
<feature type="compositionally biased region" description="Polar residues" evidence="1">
    <location>
        <begin position="266"/>
        <end position="282"/>
    </location>
</feature>
<organism evidence="2 3">
    <name type="scientific">Penaeus vannamei</name>
    <name type="common">Whiteleg shrimp</name>
    <name type="synonym">Litopenaeus vannamei</name>
    <dbReference type="NCBI Taxonomy" id="6689"/>
    <lineage>
        <taxon>Eukaryota</taxon>
        <taxon>Metazoa</taxon>
        <taxon>Ecdysozoa</taxon>
        <taxon>Arthropoda</taxon>
        <taxon>Crustacea</taxon>
        <taxon>Multicrustacea</taxon>
        <taxon>Malacostraca</taxon>
        <taxon>Eumalacostraca</taxon>
        <taxon>Eucarida</taxon>
        <taxon>Decapoda</taxon>
        <taxon>Dendrobranchiata</taxon>
        <taxon>Penaeoidea</taxon>
        <taxon>Penaeidae</taxon>
        <taxon>Penaeus</taxon>
    </lineage>
</organism>
<feature type="region of interest" description="Disordered" evidence="1">
    <location>
        <begin position="1"/>
        <end position="166"/>
    </location>
</feature>
<feature type="compositionally biased region" description="Acidic residues" evidence="1">
    <location>
        <begin position="587"/>
        <end position="596"/>
    </location>
</feature>
<protein>
    <submittedName>
        <fullName evidence="2">Uncharacterized protein</fullName>
    </submittedName>
</protein>
<feature type="region of interest" description="Disordered" evidence="1">
    <location>
        <begin position="747"/>
        <end position="893"/>
    </location>
</feature>
<feature type="compositionally biased region" description="Basic and acidic residues" evidence="1">
    <location>
        <begin position="542"/>
        <end position="563"/>
    </location>
</feature>
<evidence type="ECO:0000256" key="1">
    <source>
        <dbReference type="SAM" id="MobiDB-lite"/>
    </source>
</evidence>
<reference evidence="2 3" key="2">
    <citation type="submission" date="2019-01" db="EMBL/GenBank/DDBJ databases">
        <title>The decoding of complex shrimp genome reveals the adaptation for benthos swimmer, frequently molting mechanism and breeding impact on genome.</title>
        <authorList>
            <person name="Sun Y."/>
            <person name="Gao Y."/>
            <person name="Yu Y."/>
        </authorList>
    </citation>
    <scope>NUCLEOTIDE SEQUENCE [LARGE SCALE GENOMIC DNA]</scope>
    <source>
        <tissue evidence="2">Muscle</tissue>
    </source>
</reference>
<feature type="compositionally biased region" description="Polar residues" evidence="1">
    <location>
        <begin position="871"/>
        <end position="884"/>
    </location>
</feature>
<feature type="compositionally biased region" description="Basic and acidic residues" evidence="1">
    <location>
        <begin position="783"/>
        <end position="798"/>
    </location>
</feature>
<dbReference type="Proteomes" id="UP000283509">
    <property type="component" value="Unassembled WGS sequence"/>
</dbReference>
<dbReference type="EMBL" id="QCYY01001416">
    <property type="protein sequence ID" value="ROT78213.1"/>
    <property type="molecule type" value="Genomic_DNA"/>
</dbReference>
<feature type="compositionally biased region" description="Polar residues" evidence="1">
    <location>
        <begin position="395"/>
        <end position="405"/>
    </location>
</feature>
<feature type="region of interest" description="Disordered" evidence="1">
    <location>
        <begin position="323"/>
        <end position="405"/>
    </location>
</feature>
<feature type="region of interest" description="Disordered" evidence="1">
    <location>
        <begin position="235"/>
        <end position="299"/>
    </location>
</feature>
<feature type="compositionally biased region" description="Basic and acidic residues" evidence="1">
    <location>
        <begin position="494"/>
        <end position="503"/>
    </location>
</feature>
<feature type="region of interest" description="Disordered" evidence="1">
    <location>
        <begin position="494"/>
        <end position="626"/>
    </location>
</feature>
<feature type="compositionally biased region" description="Basic residues" evidence="1">
    <location>
        <begin position="328"/>
        <end position="344"/>
    </location>
</feature>
<dbReference type="STRING" id="6689.A0A3R7MBG3"/>
<feature type="compositionally biased region" description="Basic and acidic residues" evidence="1">
    <location>
        <begin position="132"/>
        <end position="149"/>
    </location>
</feature>
<dbReference type="OrthoDB" id="6379715at2759"/>
<name>A0A3R7MBG3_PENVA</name>
<accession>A0A3R7MBG3</accession>
<dbReference type="AlphaFoldDB" id="A0A3R7MBG3"/>
<sequence length="1122" mass="121705">MGCNYMDPSPGRRVRRTPSARGRGAALPRGGRRVVRIVDPRPSSRSLSPPRPSLAASSSPSRSRSGSRPSSRPSSSGPSSRSPSSSRSDLLSDARPSSRPSSSRPSSRSPSSSPSRGRSPRKAPGPKGQAEGVKDTEGRRIPRSPRDRSSQTGAFPPRADGEDVVSLEEIEDVVRWAEGVREELRGAEDVGAMPDLLPPSRLSLILQQLADGTFDEDKYIIGKRVDHYMSRATTNKQAAKKEGTGLGSASSPTWAPETRRPPGCSTPGSSSAPAQPRTSQGPSIPATHPPPLFSHLPRDIGPMAPLGSLQDFNYSLPNTYRSEAVRAPAKKKGKKESQKGHKVTGKATDSARLGQRDKATSSRVTTKDQATDGAKVVTRDQGTEVSKSSTRDQATESAARSTKTTGVLTDPAVSQGTQAGGKQRRLQIAPQGWINIRNENVAEVLPGVSIIPGTHHGSRKQATHALMEYVHPNSATDESASEIDEATRRRFQMGERSPDREPEMLQNPISVTPDVSHISDGNRQNADAGVHGSGEPGMSEEDGLKLEHLTVDESRSRRQEDGGSRPSEFSPSFQTEPSLRSAREEDNGGDEEEGTPLEERLSDAQNEAGNHAAEHPQTEYFYVPRDDAEQDVPEARVTDDLPGYMPRVQWREVTIDSKMFDDEERMDRGMLQEAEERLLEHERRHRLLHSLQERLSRLLHTGAQPPEENYVTSVVPQADGNIQSPDTLTREYLTALVKERLQAYKLQTKEKEPEVAAAMTPPTSPSPREERPGPTAVAPPPDTPRDLLPDQPAVEKLRTPSPSPPPSEAPAPRREPTPQLSQETSDDENVPEFLPTPTSSPPRKQALREDLPHAAHTPSPTPVPSPAKRQTAVTPSQSPETSPQRKGPEGGSVVTPAQSPFLVLLLAMPFCLLQTLPIVRQKSFARESRLHRIPKYGSSRRPRSAVDMTGISVSDGEILGGPTSSVSLSLEAGEVAKPDCMCLLTAAKSGTLQKGAIKMQKSGLCRYHESLMQRSEGEVECSETSEGLLLLEGHSVGEDKTIQDSPEQSLMDDEAASEAAGSVQVSVVRDESYSSGDAQGLPRQHLEVLQRENAQLLNRLRNLGSMNFLRRSFQSSSSSSSK</sequence>
<evidence type="ECO:0000313" key="3">
    <source>
        <dbReference type="Proteomes" id="UP000283509"/>
    </source>
</evidence>
<proteinExistence type="predicted"/>
<feature type="compositionally biased region" description="Basic and acidic residues" evidence="1">
    <location>
        <begin position="354"/>
        <end position="370"/>
    </location>
</feature>
<gene>
    <name evidence="2" type="ORF">C7M84_003071</name>
</gene>
<feature type="compositionally biased region" description="Polar residues" evidence="1">
    <location>
        <begin position="567"/>
        <end position="578"/>
    </location>
</feature>
<keyword evidence="3" id="KW-1185">Reference proteome</keyword>
<feature type="compositionally biased region" description="Low complexity" evidence="1">
    <location>
        <begin position="20"/>
        <end position="29"/>
    </location>
</feature>
<evidence type="ECO:0000313" key="2">
    <source>
        <dbReference type="EMBL" id="ROT78213.1"/>
    </source>
</evidence>
<feature type="compositionally biased region" description="Low complexity" evidence="1">
    <location>
        <begin position="40"/>
        <end position="117"/>
    </location>
</feature>
<comment type="caution">
    <text evidence="2">The sequence shown here is derived from an EMBL/GenBank/DDBJ whole genome shotgun (WGS) entry which is preliminary data.</text>
</comment>